<dbReference type="PANTHER" id="PTHR11280">
    <property type="entry name" value="GLUCOSAMINE-6-PHOSPHATE ISOMERASE"/>
    <property type="match status" value="1"/>
</dbReference>
<dbReference type="PROSITE" id="PS01161">
    <property type="entry name" value="GLC_GALNAC_ISOMERASE"/>
    <property type="match status" value="1"/>
</dbReference>
<dbReference type="GO" id="GO:0006043">
    <property type="term" value="P:glucosamine catabolic process"/>
    <property type="evidence" value="ECO:0007669"/>
    <property type="project" value="TreeGrafter"/>
</dbReference>
<comment type="catalytic activity">
    <reaction evidence="1 4">
        <text>alpha-D-glucosamine 6-phosphate + H2O = beta-D-fructose 6-phosphate + NH4(+)</text>
        <dbReference type="Rhea" id="RHEA:12172"/>
        <dbReference type="ChEBI" id="CHEBI:15377"/>
        <dbReference type="ChEBI" id="CHEBI:28938"/>
        <dbReference type="ChEBI" id="CHEBI:57634"/>
        <dbReference type="ChEBI" id="CHEBI:75989"/>
        <dbReference type="EC" id="3.5.99.6"/>
    </reaction>
</comment>
<dbReference type="Pfam" id="PF01182">
    <property type="entry name" value="Glucosamine_iso"/>
    <property type="match status" value="1"/>
</dbReference>
<dbReference type="InterPro" id="IPR018321">
    <property type="entry name" value="Glucosamine6P_isomerase_CS"/>
</dbReference>
<evidence type="ECO:0000313" key="7">
    <source>
        <dbReference type="Proteomes" id="UP000254912"/>
    </source>
</evidence>
<keyword evidence="3 4" id="KW-0119">Carbohydrate metabolism</keyword>
<comment type="caution">
    <text evidence="4">Lacks conserved residue(s) required for the propagation of feature annotation.</text>
</comment>
<dbReference type="Gene3D" id="3.40.50.1360">
    <property type="match status" value="1"/>
</dbReference>
<evidence type="ECO:0000256" key="3">
    <source>
        <dbReference type="ARBA" id="ARBA00023277"/>
    </source>
</evidence>
<organism evidence="6 7">
    <name type="scientific">Weissella soli</name>
    <dbReference type="NCBI Taxonomy" id="155866"/>
    <lineage>
        <taxon>Bacteria</taxon>
        <taxon>Bacillati</taxon>
        <taxon>Bacillota</taxon>
        <taxon>Bacilli</taxon>
        <taxon>Lactobacillales</taxon>
        <taxon>Lactobacillaceae</taxon>
        <taxon>Weissella</taxon>
    </lineage>
</organism>
<dbReference type="GO" id="GO:0005975">
    <property type="term" value="P:carbohydrate metabolic process"/>
    <property type="evidence" value="ECO:0007669"/>
    <property type="project" value="InterPro"/>
</dbReference>
<proteinExistence type="inferred from homology"/>
<dbReference type="CDD" id="cd01399">
    <property type="entry name" value="GlcN6P_deaminase"/>
    <property type="match status" value="1"/>
</dbReference>
<dbReference type="InterPro" id="IPR037171">
    <property type="entry name" value="NagB/RpiA_transferase-like"/>
</dbReference>
<comment type="pathway">
    <text evidence="4">Amino-sugar metabolism; N-acetylneuraminate degradation; D-fructose 6-phosphate from N-acetylneuraminate: step 5/5.</text>
</comment>
<feature type="active site" description="For ring-opening step" evidence="4">
    <location>
        <position position="135"/>
    </location>
</feature>
<keyword evidence="2 4" id="KW-0378">Hydrolase</keyword>
<dbReference type="AlphaFoldDB" id="A0A288Q9X7"/>
<keyword evidence="7" id="KW-1185">Reference proteome</keyword>
<dbReference type="PANTHER" id="PTHR11280:SF5">
    <property type="entry name" value="GLUCOSAMINE-6-PHOSPHATE ISOMERASE"/>
    <property type="match status" value="1"/>
</dbReference>
<dbReference type="Proteomes" id="UP000254912">
    <property type="component" value="Unassembled WGS sequence"/>
</dbReference>
<protein>
    <recommendedName>
        <fullName evidence="4">Glucosamine-6-phosphate deaminase</fullName>
        <ecNumber evidence="4">3.5.99.6</ecNumber>
    </recommendedName>
    <alternativeName>
        <fullName evidence="4">GlcN6P deaminase</fullName>
        <shortName evidence="4">GNPDA</shortName>
    </alternativeName>
    <alternativeName>
        <fullName evidence="4">Glucosamine-6-phosphate isomerase</fullName>
    </alternativeName>
</protein>
<dbReference type="SUPFAM" id="SSF100950">
    <property type="entry name" value="NagB/RpiA/CoA transferase-like"/>
    <property type="match status" value="1"/>
</dbReference>
<evidence type="ECO:0000256" key="4">
    <source>
        <dbReference type="HAMAP-Rule" id="MF_01241"/>
    </source>
</evidence>
<dbReference type="RefSeq" id="WP_070230339.1">
    <property type="nucleotide sequence ID" value="NZ_BJYO01000002.1"/>
</dbReference>
<feature type="active site" description="Proton acceptor; for ring-opening step" evidence="4">
    <location>
        <position position="130"/>
    </location>
</feature>
<feature type="active site" description="For ring-opening step" evidence="4">
    <location>
        <position position="128"/>
    </location>
</feature>
<name>A0A288Q9X7_9LACO</name>
<dbReference type="HAMAP" id="MF_01241">
    <property type="entry name" value="GlcN6P_deamin"/>
    <property type="match status" value="1"/>
</dbReference>
<comment type="similarity">
    <text evidence="4">Belongs to the glucosamine/galactosamine-6-phosphate isomerase family. NagB subfamily.</text>
</comment>
<dbReference type="EMBL" id="QRAS01000001">
    <property type="protein sequence ID" value="RDL12302.1"/>
    <property type="molecule type" value="Genomic_DNA"/>
</dbReference>
<evidence type="ECO:0000256" key="1">
    <source>
        <dbReference type="ARBA" id="ARBA00000644"/>
    </source>
</evidence>
<dbReference type="InterPro" id="IPR006148">
    <property type="entry name" value="Glc/Gal-6P_isomerase"/>
</dbReference>
<dbReference type="GO" id="GO:0005737">
    <property type="term" value="C:cytoplasm"/>
    <property type="evidence" value="ECO:0007669"/>
    <property type="project" value="TreeGrafter"/>
</dbReference>
<sequence>MKIIQVRDKNEGGQVGYQLVAETLKKGTETFGLATGSTPISIYDALVASDLDFSAATSINLDEYKGLAADHPQSYHYFMAQHLFNEKPFKESFVPDGANSDAATEVARYEKIVDAHPVDLQILGLGKNGHIGFNEPGTPFDSLTHEVALTESTITANARFFDSATAVPRFAYSMGIASIMKAKQILLVAYGAAKAEAVQAMIEGPVSEMLPASVLQRHPHVTIILDEAAASRLTKK</sequence>
<accession>A0A288Q9X7</accession>
<dbReference type="GO" id="GO:0019262">
    <property type="term" value="P:N-acetylneuraminate catabolic process"/>
    <property type="evidence" value="ECO:0007669"/>
    <property type="project" value="UniProtKB-UniRule"/>
</dbReference>
<dbReference type="GO" id="GO:0004342">
    <property type="term" value="F:glucosamine-6-phosphate deaminase activity"/>
    <property type="evidence" value="ECO:0007669"/>
    <property type="project" value="UniProtKB-UniRule"/>
</dbReference>
<dbReference type="GO" id="GO:0042802">
    <property type="term" value="F:identical protein binding"/>
    <property type="evidence" value="ECO:0007669"/>
    <property type="project" value="TreeGrafter"/>
</dbReference>
<reference evidence="6 7" key="1">
    <citation type="submission" date="2018-07" db="EMBL/GenBank/DDBJ databases">
        <title>Genomic Encyclopedia of Type Strains, Phase III (KMG-III): the genomes of soil and plant-associated and newly described type strains.</title>
        <authorList>
            <person name="Whitman W."/>
        </authorList>
    </citation>
    <scope>NUCLEOTIDE SEQUENCE [LARGE SCALE GENOMIC DNA]</scope>
    <source>
        <strain evidence="6 7">CECT 7031</strain>
    </source>
</reference>
<dbReference type="KEGG" id="wso:WSWS_01111"/>
<dbReference type="GeneID" id="94546299"/>
<dbReference type="InterPro" id="IPR004547">
    <property type="entry name" value="Glucosamine6P_isomerase"/>
</dbReference>
<dbReference type="GO" id="GO:0006046">
    <property type="term" value="P:N-acetylglucosamine catabolic process"/>
    <property type="evidence" value="ECO:0007669"/>
    <property type="project" value="TreeGrafter"/>
</dbReference>
<evidence type="ECO:0000256" key="2">
    <source>
        <dbReference type="ARBA" id="ARBA00022801"/>
    </source>
</evidence>
<dbReference type="UniPathway" id="UPA00629">
    <property type="reaction ID" value="UER00684"/>
</dbReference>
<comment type="function">
    <text evidence="4">Catalyzes the reversible isomerization-deamination of glucosamine 6-phosphate (GlcN6P) to form fructose 6-phosphate (Fru6P) and ammonium ion.</text>
</comment>
<dbReference type="EC" id="3.5.99.6" evidence="4"/>
<feature type="active site" description="Proton acceptor; for enolization step" evidence="4">
    <location>
        <position position="62"/>
    </location>
</feature>
<comment type="caution">
    <text evidence="6">The sequence shown here is derived from an EMBL/GenBank/DDBJ whole genome shotgun (WGS) entry which is preliminary data.</text>
</comment>
<evidence type="ECO:0000313" key="6">
    <source>
        <dbReference type="EMBL" id="RDL12302.1"/>
    </source>
</evidence>
<gene>
    <name evidence="4" type="primary">nagB</name>
    <name evidence="6" type="ORF">DFP99_0740</name>
</gene>
<dbReference type="FunFam" id="3.40.50.1360:FF:000003">
    <property type="entry name" value="Glucosamine-6-phosphate deaminase"/>
    <property type="match status" value="1"/>
</dbReference>
<feature type="domain" description="Glucosamine/galactosamine-6-phosphate isomerase" evidence="5">
    <location>
        <begin position="25"/>
        <end position="218"/>
    </location>
</feature>
<evidence type="ECO:0000259" key="5">
    <source>
        <dbReference type="Pfam" id="PF01182"/>
    </source>
</evidence>